<comment type="caution">
    <text evidence="3">The sequence shown here is derived from an EMBL/GenBank/DDBJ whole genome shotgun (WGS) entry which is preliminary data.</text>
</comment>
<organism evidence="3 4">
    <name type="scientific">Parasediminibacterium paludis</name>
    <dbReference type="NCBI Taxonomy" id="908966"/>
    <lineage>
        <taxon>Bacteria</taxon>
        <taxon>Pseudomonadati</taxon>
        <taxon>Bacteroidota</taxon>
        <taxon>Chitinophagia</taxon>
        <taxon>Chitinophagales</taxon>
        <taxon>Chitinophagaceae</taxon>
        <taxon>Parasediminibacterium</taxon>
    </lineage>
</organism>
<dbReference type="InterPro" id="IPR002931">
    <property type="entry name" value="Transglutaminase-like"/>
</dbReference>
<dbReference type="Pfam" id="PF01841">
    <property type="entry name" value="Transglut_core"/>
    <property type="match status" value="1"/>
</dbReference>
<dbReference type="RefSeq" id="WP_379014322.1">
    <property type="nucleotide sequence ID" value="NZ_JBHSDC010000022.1"/>
</dbReference>
<dbReference type="Gene3D" id="3.10.620.30">
    <property type="match status" value="1"/>
</dbReference>
<gene>
    <name evidence="3" type="ORF">ACFOW1_11190</name>
</gene>
<evidence type="ECO:0000259" key="2">
    <source>
        <dbReference type="Pfam" id="PF01841"/>
    </source>
</evidence>
<dbReference type="EMBL" id="JBHSDC010000022">
    <property type="protein sequence ID" value="MFC4232460.1"/>
    <property type="molecule type" value="Genomic_DNA"/>
</dbReference>
<reference evidence="4" key="1">
    <citation type="journal article" date="2019" name="Int. J. Syst. Evol. Microbiol.">
        <title>The Global Catalogue of Microorganisms (GCM) 10K type strain sequencing project: providing services to taxonomists for standard genome sequencing and annotation.</title>
        <authorList>
            <consortium name="The Broad Institute Genomics Platform"/>
            <consortium name="The Broad Institute Genome Sequencing Center for Infectious Disease"/>
            <person name="Wu L."/>
            <person name="Ma J."/>
        </authorList>
    </citation>
    <scope>NUCLEOTIDE SEQUENCE [LARGE SCALE GENOMIC DNA]</scope>
    <source>
        <strain evidence="4">CECT 8010</strain>
    </source>
</reference>
<accession>A0ABV8PYZ4</accession>
<dbReference type="Gene3D" id="2.60.120.1130">
    <property type="match status" value="1"/>
</dbReference>
<sequence>MKTQVSLLFTVILLTLSFQIFAQSNAMYQLEKVKLADFNPQSPVVDSNSNAVILAEIGSSEFVSNATTWYTLVYKYTKRVLIKNRKAFDEATVKIPIYIGDNRSNIEKMEDFEATTYNVKNNDTIEETKLDKNEIFKVESSKSRILKKFTFPNLKEGSIIEYKFTIKSALFILIRPWRFQSAYPTLINQYHVIIPPMFNYYTLRQGYLPYSLDSSKALFNAYSTLISNTANRDSYNYSIAGNARFTLWSLKDVPAFKSESFTANLSTLLPQIYFQLNSINYSDSKSPYAVLRTWKSMSKYIQEDEDYYSALKEKKNWLDNDCKIISVGANKFEKAKSIYNYVRDHYKCIDYDASVWLSEPIKKIFQAKSGSVTDINLMLMAMLTHEGFDVHPVILSTKDNGYVTEQAPVLQQYNYVIARVKIDTSYVLLDASVPKLGFGKLTGNCYNRSARVLDDSATLISMVNDDILETKSTVVFISNDEKGGSISGSYNSTLGDAESFQLRDTYKEKVVEDYTKDLVKTYPSEIEVSNLQIDSLKICEAPITLHYDIKINTNDADLLYLNPMFANGMLTNPFTAADRFFPIEMPHKINEVYTLNLEVPKGYVIDEIPKSTRIKLDSTNSGIFEYITVLSDNTIQLRSKLQLNKAMFAAEDYQNLRNFFALVVKKHAEQIVFKKIKQ</sequence>
<keyword evidence="1" id="KW-0732">Signal</keyword>
<protein>
    <submittedName>
        <fullName evidence="3">DUF3858 domain-containing protein</fullName>
    </submittedName>
</protein>
<dbReference type="Gene3D" id="2.60.40.3140">
    <property type="match status" value="1"/>
</dbReference>
<feature type="signal peptide" evidence="1">
    <location>
        <begin position="1"/>
        <end position="22"/>
    </location>
</feature>
<proteinExistence type="predicted"/>
<evidence type="ECO:0000256" key="1">
    <source>
        <dbReference type="SAM" id="SignalP"/>
    </source>
</evidence>
<feature type="chain" id="PRO_5045966748" evidence="1">
    <location>
        <begin position="23"/>
        <end position="678"/>
    </location>
</feature>
<keyword evidence="4" id="KW-1185">Reference proteome</keyword>
<evidence type="ECO:0000313" key="3">
    <source>
        <dbReference type="EMBL" id="MFC4232460.1"/>
    </source>
</evidence>
<evidence type="ECO:0000313" key="4">
    <source>
        <dbReference type="Proteomes" id="UP001595906"/>
    </source>
</evidence>
<dbReference type="Proteomes" id="UP001595906">
    <property type="component" value="Unassembled WGS sequence"/>
</dbReference>
<feature type="domain" description="Transglutaminase-like" evidence="2">
    <location>
        <begin position="329"/>
        <end position="431"/>
    </location>
</feature>
<name>A0ABV8PYZ4_9BACT</name>